<feature type="region of interest" description="Disordered" evidence="1">
    <location>
        <begin position="1"/>
        <end position="25"/>
    </location>
</feature>
<evidence type="ECO:0000256" key="1">
    <source>
        <dbReference type="SAM" id="MobiDB-lite"/>
    </source>
</evidence>
<protein>
    <submittedName>
        <fullName evidence="2">Uncharacterized protein</fullName>
    </submittedName>
</protein>
<organism evidence="2 3">
    <name type="scientific">Geosmithia morbida</name>
    <dbReference type="NCBI Taxonomy" id="1094350"/>
    <lineage>
        <taxon>Eukaryota</taxon>
        <taxon>Fungi</taxon>
        <taxon>Dikarya</taxon>
        <taxon>Ascomycota</taxon>
        <taxon>Pezizomycotina</taxon>
        <taxon>Sordariomycetes</taxon>
        <taxon>Hypocreomycetidae</taxon>
        <taxon>Hypocreales</taxon>
        <taxon>Bionectriaceae</taxon>
        <taxon>Geosmithia</taxon>
    </lineage>
</organism>
<feature type="region of interest" description="Disordered" evidence="1">
    <location>
        <begin position="61"/>
        <end position="113"/>
    </location>
</feature>
<reference evidence="2" key="1">
    <citation type="submission" date="2020-03" db="EMBL/GenBank/DDBJ databases">
        <title>Site-based positive gene gene selection in Geosmithia morbida across the United States reveals a broad range of putative effectors and factors for local host and environmental adapation.</title>
        <authorList>
            <person name="Onufrak A."/>
            <person name="Murdoch R.W."/>
            <person name="Gazis R."/>
            <person name="Huff M."/>
            <person name="Staton M."/>
            <person name="Klingeman W."/>
            <person name="Hadziabdic D."/>
        </authorList>
    </citation>
    <scope>NUCLEOTIDE SEQUENCE</scope>
    <source>
        <strain evidence="2">1262</strain>
    </source>
</reference>
<proteinExistence type="predicted"/>
<feature type="compositionally biased region" description="Low complexity" evidence="1">
    <location>
        <begin position="71"/>
        <end position="81"/>
    </location>
</feature>
<feature type="region of interest" description="Disordered" evidence="1">
    <location>
        <begin position="138"/>
        <end position="255"/>
    </location>
</feature>
<gene>
    <name evidence="2" type="ORF">GMORB2_5753</name>
</gene>
<keyword evidence="3" id="KW-1185">Reference proteome</keyword>
<feature type="compositionally biased region" description="Pro residues" evidence="1">
    <location>
        <begin position="227"/>
        <end position="245"/>
    </location>
</feature>
<dbReference type="GeneID" id="55971978"/>
<comment type="caution">
    <text evidence="2">The sequence shown here is derived from an EMBL/GenBank/DDBJ whole genome shotgun (WGS) entry which is preliminary data.</text>
</comment>
<evidence type="ECO:0000313" key="2">
    <source>
        <dbReference type="EMBL" id="KAF4124037.1"/>
    </source>
</evidence>
<sequence>MSLSRAFTTRRANKGSTDMGEGGIKLPFRSNTVHKAASQQAMRHKISGPMELVHTTNMLSYNAPDVPRMPSRSNTVSTRSTTEGDYSDNLAADSPASTPPTSPDGERGGSPVVEPNHLSCYFMAPSAGVNIANMNRKHAASASTSTTATTPSTAPGDPPAIPKRSPSRTRKQSFDAALGRKHSISHMSKASDHSSHNSTTFSRPSSTSTRASSVSHASMLQTLKQQVPPPPMPQSQAAAPPPLMPKPSVRSNASIGPFGQELAQVSELAEEFASSARAGGAKLDIIHEDEQYMNSRGLAKRTVDDYLYDIQSLMATFWPTVDHHSKKSTPMWI</sequence>
<accession>A0A9P5D2M7</accession>
<feature type="compositionally biased region" description="Low complexity" evidence="1">
    <location>
        <begin position="198"/>
        <end position="218"/>
    </location>
</feature>
<dbReference type="EMBL" id="JAANYQ010000005">
    <property type="protein sequence ID" value="KAF4124037.1"/>
    <property type="molecule type" value="Genomic_DNA"/>
</dbReference>
<name>A0A9P5D2M7_9HYPO</name>
<dbReference type="RefSeq" id="XP_035322689.1">
    <property type="nucleotide sequence ID" value="XM_035467723.1"/>
</dbReference>
<dbReference type="Proteomes" id="UP000749293">
    <property type="component" value="Unassembled WGS sequence"/>
</dbReference>
<feature type="compositionally biased region" description="Low complexity" evidence="1">
    <location>
        <begin position="140"/>
        <end position="155"/>
    </location>
</feature>
<evidence type="ECO:0000313" key="3">
    <source>
        <dbReference type="Proteomes" id="UP000749293"/>
    </source>
</evidence>
<dbReference type="OrthoDB" id="5419666at2759"/>
<dbReference type="AlphaFoldDB" id="A0A9P5D2M7"/>